<protein>
    <recommendedName>
        <fullName evidence="3">DUF4283 domain-containing protein</fullName>
    </recommendedName>
</protein>
<evidence type="ECO:0008006" key="3">
    <source>
        <dbReference type="Google" id="ProtNLM"/>
    </source>
</evidence>
<dbReference type="EMBL" id="CAMAPE010000005">
    <property type="protein sequence ID" value="CAH9067760.1"/>
    <property type="molecule type" value="Genomic_DNA"/>
</dbReference>
<reference evidence="1" key="1">
    <citation type="submission" date="2022-07" db="EMBL/GenBank/DDBJ databases">
        <authorList>
            <person name="Macas J."/>
            <person name="Novak P."/>
            <person name="Neumann P."/>
        </authorList>
    </citation>
    <scope>NUCLEOTIDE SEQUENCE</scope>
</reference>
<comment type="caution">
    <text evidence="1">The sequence shown here is derived from an EMBL/GenBank/DDBJ whole genome shotgun (WGS) entry which is preliminary data.</text>
</comment>
<evidence type="ECO:0000313" key="2">
    <source>
        <dbReference type="Proteomes" id="UP001152484"/>
    </source>
</evidence>
<proteinExistence type="predicted"/>
<gene>
    <name evidence="1" type="ORF">CEURO_LOCUS2613</name>
</gene>
<evidence type="ECO:0000313" key="1">
    <source>
        <dbReference type="EMBL" id="CAH9067760.1"/>
    </source>
</evidence>
<dbReference type="PANTHER" id="PTHR31286:SF153">
    <property type="entry name" value="DUF4283 DOMAIN PROTEIN"/>
    <property type="match status" value="1"/>
</dbReference>
<dbReference type="AlphaFoldDB" id="A0A9P0YLD9"/>
<name>A0A9P0YLD9_CUSEU</name>
<keyword evidence="2" id="KW-1185">Reference proteome</keyword>
<dbReference type="Proteomes" id="UP001152484">
    <property type="component" value="Unassembled WGS sequence"/>
</dbReference>
<accession>A0A9P0YLD9</accession>
<dbReference type="PANTHER" id="PTHR31286">
    <property type="entry name" value="GLYCINE-RICH CELL WALL STRUCTURAL PROTEIN 1.8-LIKE"/>
    <property type="match status" value="1"/>
</dbReference>
<sequence length="113" mass="13189">MNRVLDNVQWLFEQNMLVLRAIKPGGIPFNVSLDSVEFWVQVHNVSYSYANIGTAMRIGNYLGEFVRCDDNLFDEKWEVYMRVRVRMDIGKPLKIGTTIRKSKGEGNWVDFKI</sequence>
<dbReference type="InterPro" id="IPR040256">
    <property type="entry name" value="At4g02000-like"/>
</dbReference>
<organism evidence="1 2">
    <name type="scientific">Cuscuta europaea</name>
    <name type="common">European dodder</name>
    <dbReference type="NCBI Taxonomy" id="41803"/>
    <lineage>
        <taxon>Eukaryota</taxon>
        <taxon>Viridiplantae</taxon>
        <taxon>Streptophyta</taxon>
        <taxon>Embryophyta</taxon>
        <taxon>Tracheophyta</taxon>
        <taxon>Spermatophyta</taxon>
        <taxon>Magnoliopsida</taxon>
        <taxon>eudicotyledons</taxon>
        <taxon>Gunneridae</taxon>
        <taxon>Pentapetalae</taxon>
        <taxon>asterids</taxon>
        <taxon>lamiids</taxon>
        <taxon>Solanales</taxon>
        <taxon>Convolvulaceae</taxon>
        <taxon>Cuscuteae</taxon>
        <taxon>Cuscuta</taxon>
        <taxon>Cuscuta subgen. Cuscuta</taxon>
    </lineage>
</organism>
<dbReference type="OrthoDB" id="1297835at2759"/>